<keyword evidence="3" id="KW-1185">Reference proteome</keyword>
<feature type="region of interest" description="Disordered" evidence="1">
    <location>
        <begin position="127"/>
        <end position="149"/>
    </location>
</feature>
<feature type="region of interest" description="Disordered" evidence="1">
    <location>
        <begin position="170"/>
        <end position="209"/>
    </location>
</feature>
<sequence>MDITYIPADREHLIAPFGDDEYWLRRGPFPLSLRMWFWILFMSVPVIPAVWRDVCSFVGVWVNLEMVFNLSIWQVDLAPYSWMVPQDVHPILAVMLIWVLLSCFLQRCLVSVQVRVDLDITRDASEETPKQVTTDVPVSGPVTEIKSAPLPSPRRFAELRRQWKQAREARMAELAKRRTESRRDHQRSRGTQTEKSGPSRPLVDASTQTVRGSATLQPVVTICAIEPFEEQVLVQPQLTVFGPVTTFDYPATALEVVVSNVKVYDGALDSGSSAVAVILVGDRFGGAEIDSDEEQVDYEGSSGSEEGEGVNEDAVAEYDESEESGEEGAIVEAAAPSQEPSVGTLAPVLHRPVAKVFSQRRRAERMGVSFAQEDAGMEAAALLLSMREIREEGVNVDAVAEGVDEESDEDEQGVNGVAVAEGEEGEENEESGEGAIVEADAPELVYGDDTPETAVMLPPPGRRIAVPRSRIRSEFTFSFSSGA</sequence>
<feature type="region of interest" description="Disordered" evidence="1">
    <location>
        <begin position="289"/>
        <end position="329"/>
    </location>
</feature>
<evidence type="ECO:0008006" key="4">
    <source>
        <dbReference type="Google" id="ProtNLM"/>
    </source>
</evidence>
<gene>
    <name evidence="2" type="ORF">TWF694_000736</name>
</gene>
<evidence type="ECO:0000313" key="2">
    <source>
        <dbReference type="EMBL" id="KAK6544022.1"/>
    </source>
</evidence>
<evidence type="ECO:0000313" key="3">
    <source>
        <dbReference type="Proteomes" id="UP001365542"/>
    </source>
</evidence>
<feature type="region of interest" description="Disordered" evidence="1">
    <location>
        <begin position="420"/>
        <end position="442"/>
    </location>
</feature>
<proteinExistence type="predicted"/>
<protein>
    <recommendedName>
        <fullName evidence="4">Transmembrane protein</fullName>
    </recommendedName>
</protein>
<comment type="caution">
    <text evidence="2">The sequence shown here is derived from an EMBL/GenBank/DDBJ whole genome shotgun (WGS) entry which is preliminary data.</text>
</comment>
<accession>A0AAV9XPH7</accession>
<reference evidence="2 3" key="1">
    <citation type="submission" date="2019-10" db="EMBL/GenBank/DDBJ databases">
        <authorList>
            <person name="Palmer J.M."/>
        </authorList>
    </citation>
    <scope>NUCLEOTIDE SEQUENCE [LARGE SCALE GENOMIC DNA]</scope>
    <source>
        <strain evidence="2 3">TWF694</strain>
    </source>
</reference>
<evidence type="ECO:0000256" key="1">
    <source>
        <dbReference type="SAM" id="MobiDB-lite"/>
    </source>
</evidence>
<organism evidence="2 3">
    <name type="scientific">Orbilia ellipsospora</name>
    <dbReference type="NCBI Taxonomy" id="2528407"/>
    <lineage>
        <taxon>Eukaryota</taxon>
        <taxon>Fungi</taxon>
        <taxon>Dikarya</taxon>
        <taxon>Ascomycota</taxon>
        <taxon>Pezizomycotina</taxon>
        <taxon>Orbiliomycetes</taxon>
        <taxon>Orbiliales</taxon>
        <taxon>Orbiliaceae</taxon>
        <taxon>Orbilia</taxon>
    </lineage>
</organism>
<dbReference type="Proteomes" id="UP001365542">
    <property type="component" value="Unassembled WGS sequence"/>
</dbReference>
<feature type="compositionally biased region" description="Acidic residues" evidence="1">
    <location>
        <begin position="305"/>
        <end position="326"/>
    </location>
</feature>
<dbReference type="AlphaFoldDB" id="A0AAV9XPH7"/>
<dbReference type="EMBL" id="JAVHJO010000001">
    <property type="protein sequence ID" value="KAK6544022.1"/>
    <property type="molecule type" value="Genomic_DNA"/>
</dbReference>
<feature type="compositionally biased region" description="Basic and acidic residues" evidence="1">
    <location>
        <begin position="170"/>
        <end position="183"/>
    </location>
</feature>
<name>A0AAV9XPH7_9PEZI</name>
<feature type="compositionally biased region" description="Acidic residues" evidence="1">
    <location>
        <begin position="421"/>
        <end position="432"/>
    </location>
</feature>